<keyword evidence="3" id="KW-1185">Reference proteome</keyword>
<proteinExistence type="predicted"/>
<dbReference type="SUPFAM" id="SSF48726">
    <property type="entry name" value="Immunoglobulin"/>
    <property type="match status" value="1"/>
</dbReference>
<evidence type="ECO:0000259" key="1">
    <source>
        <dbReference type="PROSITE" id="PS50835"/>
    </source>
</evidence>
<dbReference type="InterPro" id="IPR007110">
    <property type="entry name" value="Ig-like_dom"/>
</dbReference>
<name>A0ABQ9DV93_9PASS</name>
<dbReference type="EMBL" id="WHWB01010568">
    <property type="protein sequence ID" value="KAJ7428832.1"/>
    <property type="molecule type" value="Genomic_DNA"/>
</dbReference>
<organism evidence="2 3">
    <name type="scientific">Willisornis vidua</name>
    <name type="common">Xingu scale-backed antbird</name>
    <dbReference type="NCBI Taxonomy" id="1566151"/>
    <lineage>
        <taxon>Eukaryota</taxon>
        <taxon>Metazoa</taxon>
        <taxon>Chordata</taxon>
        <taxon>Craniata</taxon>
        <taxon>Vertebrata</taxon>
        <taxon>Euteleostomi</taxon>
        <taxon>Archelosauria</taxon>
        <taxon>Archosauria</taxon>
        <taxon>Dinosauria</taxon>
        <taxon>Saurischia</taxon>
        <taxon>Theropoda</taxon>
        <taxon>Coelurosauria</taxon>
        <taxon>Aves</taxon>
        <taxon>Neognathae</taxon>
        <taxon>Neoaves</taxon>
        <taxon>Telluraves</taxon>
        <taxon>Australaves</taxon>
        <taxon>Passeriformes</taxon>
        <taxon>Thamnophilidae</taxon>
        <taxon>Willisornis</taxon>
    </lineage>
</organism>
<dbReference type="InterPro" id="IPR003597">
    <property type="entry name" value="Ig_C1-set"/>
</dbReference>
<dbReference type="InterPro" id="IPR013783">
    <property type="entry name" value="Ig-like_fold"/>
</dbReference>
<dbReference type="Gene3D" id="2.60.40.10">
    <property type="entry name" value="Immunoglobulins"/>
    <property type="match status" value="1"/>
</dbReference>
<sequence>MDFGPPGDHLVEFGPPNICPTPDLHVTLLSDPNQAHPDQPWVHLLCLVEGRGSDRVRATWLVNGDPAHLEQVDVTCQRCSGGRGTFSSRVNLSRSSWDVGAEVTCRVTHPEVDEDVVAKISTFCSGERGGGDTWII</sequence>
<gene>
    <name evidence="2" type="ORF">WISP_00636</name>
</gene>
<dbReference type="CDD" id="cd00098">
    <property type="entry name" value="IgC1"/>
    <property type="match status" value="1"/>
</dbReference>
<protein>
    <recommendedName>
        <fullName evidence="1">Ig-like domain-containing protein</fullName>
    </recommendedName>
</protein>
<comment type="caution">
    <text evidence="2">The sequence shown here is derived from an EMBL/GenBank/DDBJ whole genome shotgun (WGS) entry which is preliminary data.</text>
</comment>
<reference evidence="2" key="1">
    <citation type="submission" date="2019-10" db="EMBL/GenBank/DDBJ databases">
        <authorList>
            <person name="Soares A.E.R."/>
            <person name="Aleixo A."/>
            <person name="Schneider P."/>
            <person name="Miyaki C.Y."/>
            <person name="Schneider M.P."/>
            <person name="Mello C."/>
            <person name="Vasconcelos A.T.R."/>
        </authorList>
    </citation>
    <scope>NUCLEOTIDE SEQUENCE</scope>
    <source>
        <tissue evidence="2">Muscle</tissue>
    </source>
</reference>
<accession>A0ABQ9DV93</accession>
<dbReference type="Pfam" id="PF07654">
    <property type="entry name" value="C1-set"/>
    <property type="match status" value="1"/>
</dbReference>
<dbReference type="PROSITE" id="PS50835">
    <property type="entry name" value="IG_LIKE"/>
    <property type="match status" value="1"/>
</dbReference>
<dbReference type="Proteomes" id="UP001145742">
    <property type="component" value="Unassembled WGS sequence"/>
</dbReference>
<dbReference type="InterPro" id="IPR036179">
    <property type="entry name" value="Ig-like_dom_sf"/>
</dbReference>
<feature type="domain" description="Ig-like" evidence="1">
    <location>
        <begin position="22"/>
        <end position="121"/>
    </location>
</feature>
<evidence type="ECO:0000313" key="2">
    <source>
        <dbReference type="EMBL" id="KAJ7428832.1"/>
    </source>
</evidence>
<evidence type="ECO:0000313" key="3">
    <source>
        <dbReference type="Proteomes" id="UP001145742"/>
    </source>
</evidence>